<dbReference type="PANTHER" id="PTHR43449:SF3">
    <property type="entry name" value="POLYMERASE NUCLEOTIDYL TRANSFERASE DOMAIN-CONTAINING PROTEIN"/>
    <property type="match status" value="1"/>
</dbReference>
<dbReference type="GO" id="GO:0016779">
    <property type="term" value="F:nucleotidyltransferase activity"/>
    <property type="evidence" value="ECO:0007669"/>
    <property type="project" value="InterPro"/>
</dbReference>
<organism evidence="2 3">
    <name type="scientific">Candidatus Syntropharchaeum butanivorans</name>
    <dbReference type="NCBI Taxonomy" id="1839936"/>
    <lineage>
        <taxon>Archaea</taxon>
        <taxon>Methanobacteriati</taxon>
        <taxon>Methanobacteriota</taxon>
        <taxon>Stenosarchaea group</taxon>
        <taxon>Methanomicrobia</taxon>
        <taxon>Methanosarcinales</taxon>
        <taxon>ANME-2 cluster</taxon>
        <taxon>Candidatus Syntropharchaeum</taxon>
    </lineage>
</organism>
<gene>
    <name evidence="2" type="ORF">SBU_001079</name>
</gene>
<name>A0A1F2P3N5_9EURY</name>
<dbReference type="STRING" id="1839936.SBU_001079"/>
<dbReference type="SUPFAM" id="SSF81301">
    <property type="entry name" value="Nucleotidyltransferase"/>
    <property type="match status" value="1"/>
</dbReference>
<dbReference type="CDD" id="cd05403">
    <property type="entry name" value="NT_KNTase_like"/>
    <property type="match status" value="1"/>
</dbReference>
<feature type="domain" description="Polymerase nucleotidyl transferase" evidence="1">
    <location>
        <begin position="8"/>
        <end position="76"/>
    </location>
</feature>
<protein>
    <submittedName>
        <fullName evidence="2">DNA polymerase beta domain-containing protein</fullName>
    </submittedName>
</protein>
<dbReference type="InterPro" id="IPR043519">
    <property type="entry name" value="NT_sf"/>
</dbReference>
<reference evidence="2" key="1">
    <citation type="submission" date="2016-05" db="EMBL/GenBank/DDBJ databases">
        <title>Microbial consortia oxidize butane by reversing methanogenesis.</title>
        <authorList>
            <person name="Laso-Perez R."/>
            <person name="Richter M."/>
            <person name="Wegener G."/>
            <person name="Musat F."/>
        </authorList>
    </citation>
    <scope>NUCLEOTIDE SEQUENCE [LARGE SCALE GENOMIC DNA]</scope>
    <source>
        <strain evidence="2">BOX1</strain>
    </source>
</reference>
<dbReference type="PANTHER" id="PTHR43449">
    <property type="entry name" value="NUCLEOTIDYLTRANSFERASE"/>
    <property type="match status" value="1"/>
</dbReference>
<sequence>MGRYKYRKELAGFLERIFELEPVAVILFGSLGRGDYLEDSDADVAVILNEERVNTLKKIEELKEFDRSGLIDVFPYGYEQFKGMIEDVNPFVFDILEGAVVFTGDERKLKDILETMERVITERGVKRTEYGLEYAA</sequence>
<comment type="caution">
    <text evidence="2">The sequence shown here is derived from an EMBL/GenBank/DDBJ whole genome shotgun (WGS) entry which is preliminary data.</text>
</comment>
<dbReference type="Proteomes" id="UP000185779">
    <property type="component" value="Unassembled WGS sequence"/>
</dbReference>
<evidence type="ECO:0000313" key="3">
    <source>
        <dbReference type="Proteomes" id="UP000185779"/>
    </source>
</evidence>
<evidence type="ECO:0000313" key="2">
    <source>
        <dbReference type="EMBL" id="OFV65897.1"/>
    </source>
</evidence>
<evidence type="ECO:0000259" key="1">
    <source>
        <dbReference type="Pfam" id="PF01909"/>
    </source>
</evidence>
<dbReference type="Gene3D" id="3.30.460.10">
    <property type="entry name" value="Beta Polymerase, domain 2"/>
    <property type="match status" value="1"/>
</dbReference>
<keyword evidence="3" id="KW-1185">Reference proteome</keyword>
<dbReference type="AlphaFoldDB" id="A0A1F2P3N5"/>
<proteinExistence type="predicted"/>
<dbReference type="Pfam" id="PF01909">
    <property type="entry name" value="NTP_transf_2"/>
    <property type="match status" value="1"/>
</dbReference>
<accession>A0A1F2P3N5</accession>
<dbReference type="EMBL" id="LYOR01000005">
    <property type="protein sequence ID" value="OFV65897.1"/>
    <property type="molecule type" value="Genomic_DNA"/>
</dbReference>
<dbReference type="InterPro" id="IPR002934">
    <property type="entry name" value="Polymerase_NTP_transf_dom"/>
</dbReference>